<evidence type="ECO:0000256" key="4">
    <source>
        <dbReference type="PROSITE-ProRule" id="PRU00335"/>
    </source>
</evidence>
<dbReference type="EMBL" id="MDEE01000013">
    <property type="protein sequence ID" value="PPU56079.1"/>
    <property type="molecule type" value="Genomic_DNA"/>
</dbReference>
<accession>A0A2S7C3D2</accession>
<dbReference type="PANTHER" id="PTHR47506">
    <property type="entry name" value="TRANSCRIPTIONAL REGULATORY PROTEIN"/>
    <property type="match status" value="1"/>
</dbReference>
<feature type="domain" description="HTH tetR-type" evidence="5">
    <location>
        <begin position="18"/>
        <end position="78"/>
    </location>
</feature>
<dbReference type="PRINTS" id="PR00455">
    <property type="entry name" value="HTHTETR"/>
</dbReference>
<evidence type="ECO:0000256" key="1">
    <source>
        <dbReference type="ARBA" id="ARBA00023015"/>
    </source>
</evidence>
<dbReference type="InterPro" id="IPR009057">
    <property type="entry name" value="Homeodomain-like_sf"/>
</dbReference>
<keyword evidence="3" id="KW-0804">Transcription</keyword>
<dbReference type="Gene3D" id="1.10.357.10">
    <property type="entry name" value="Tetracycline Repressor, domain 2"/>
    <property type="match status" value="1"/>
</dbReference>
<dbReference type="PANTHER" id="PTHR47506:SF1">
    <property type="entry name" value="HTH-TYPE TRANSCRIPTIONAL REGULATOR YJDC"/>
    <property type="match status" value="1"/>
</dbReference>
<dbReference type="Pfam" id="PF00440">
    <property type="entry name" value="TetR_N"/>
    <property type="match status" value="1"/>
</dbReference>
<dbReference type="RefSeq" id="WP_104615601.1">
    <property type="nucleotide sequence ID" value="NZ_JBHLXZ010000010.1"/>
</dbReference>
<dbReference type="PROSITE" id="PS50977">
    <property type="entry name" value="HTH_TETR_2"/>
    <property type="match status" value="1"/>
</dbReference>
<keyword evidence="2 4" id="KW-0238">DNA-binding</keyword>
<dbReference type="AlphaFoldDB" id="A0A2S7C3D2"/>
<evidence type="ECO:0000259" key="5">
    <source>
        <dbReference type="PROSITE" id="PS50977"/>
    </source>
</evidence>
<dbReference type="InterPro" id="IPR036271">
    <property type="entry name" value="Tet_transcr_reg_TetR-rel_C_sf"/>
</dbReference>
<dbReference type="SUPFAM" id="SSF48498">
    <property type="entry name" value="Tetracyclin repressor-like, C-terminal domain"/>
    <property type="match status" value="1"/>
</dbReference>
<sequence length="213" mass="22997">MVHKTTKGPARPRGRPRKFDEATVLERARDVFWNHGYAATSLDELAAATGLNRPSLYATFGDKHALYLRALEENKAWSVDGVRQHMGSDGPLHEVLRTFFLAAAESTLAGEMGARGCFVVCTAVTESLRDPETRTVAASYVEGVDLAFRERFKRSKEELNRGVDPASAAAVASAMLQTLAVRARTGSGREELTDIVHAAVTAICGRPPAGVEA</sequence>
<proteinExistence type="predicted"/>
<protein>
    <recommendedName>
        <fullName evidence="5">HTH tetR-type domain-containing protein</fullName>
    </recommendedName>
</protein>
<dbReference type="Proteomes" id="UP000238908">
    <property type="component" value="Unassembled WGS sequence"/>
</dbReference>
<keyword evidence="1" id="KW-0805">Transcription regulation</keyword>
<dbReference type="SUPFAM" id="SSF46689">
    <property type="entry name" value="Homeodomain-like"/>
    <property type="match status" value="1"/>
</dbReference>
<name>A0A2S7C3D2_9XANT</name>
<dbReference type="GO" id="GO:0003677">
    <property type="term" value="F:DNA binding"/>
    <property type="evidence" value="ECO:0007669"/>
    <property type="project" value="UniProtKB-UniRule"/>
</dbReference>
<evidence type="ECO:0000313" key="7">
    <source>
        <dbReference type="Proteomes" id="UP000238908"/>
    </source>
</evidence>
<dbReference type="Gene3D" id="1.10.10.60">
    <property type="entry name" value="Homeodomain-like"/>
    <property type="match status" value="1"/>
</dbReference>
<evidence type="ECO:0000256" key="3">
    <source>
        <dbReference type="ARBA" id="ARBA00023163"/>
    </source>
</evidence>
<evidence type="ECO:0000313" key="6">
    <source>
        <dbReference type="EMBL" id="PPU56079.1"/>
    </source>
</evidence>
<feature type="DNA-binding region" description="H-T-H motif" evidence="4">
    <location>
        <begin position="41"/>
        <end position="60"/>
    </location>
</feature>
<reference evidence="6 7" key="1">
    <citation type="submission" date="2016-08" db="EMBL/GenBank/DDBJ databases">
        <authorList>
            <person name="Seilhamer J.J."/>
        </authorList>
    </citation>
    <scope>NUCLEOTIDE SEQUENCE [LARGE SCALE GENOMIC DNA]</scope>
    <source>
        <strain evidence="6 7">CFBP7245</strain>
    </source>
</reference>
<comment type="caution">
    <text evidence="6">The sequence shown here is derived from an EMBL/GenBank/DDBJ whole genome shotgun (WGS) entry which is preliminary data.</text>
</comment>
<evidence type="ECO:0000256" key="2">
    <source>
        <dbReference type="ARBA" id="ARBA00023125"/>
    </source>
</evidence>
<organism evidence="6 7">
    <name type="scientific">Xanthomonas dyei</name>
    <dbReference type="NCBI Taxonomy" id="743699"/>
    <lineage>
        <taxon>Bacteria</taxon>
        <taxon>Pseudomonadati</taxon>
        <taxon>Pseudomonadota</taxon>
        <taxon>Gammaproteobacteria</taxon>
        <taxon>Lysobacterales</taxon>
        <taxon>Lysobacteraceae</taxon>
        <taxon>Xanthomonas</taxon>
    </lineage>
</organism>
<gene>
    <name evidence="6" type="ORF">XdyCFBP7245_10395</name>
</gene>
<dbReference type="InterPro" id="IPR001647">
    <property type="entry name" value="HTH_TetR"/>
</dbReference>